<feature type="region of interest" description="Disordered" evidence="1">
    <location>
        <begin position="77"/>
        <end position="165"/>
    </location>
</feature>
<organism evidence="2 3">
    <name type="scientific">Pristionchus entomophagus</name>
    <dbReference type="NCBI Taxonomy" id="358040"/>
    <lineage>
        <taxon>Eukaryota</taxon>
        <taxon>Metazoa</taxon>
        <taxon>Ecdysozoa</taxon>
        <taxon>Nematoda</taxon>
        <taxon>Chromadorea</taxon>
        <taxon>Rhabditida</taxon>
        <taxon>Rhabditina</taxon>
        <taxon>Diplogasteromorpha</taxon>
        <taxon>Diplogasteroidea</taxon>
        <taxon>Neodiplogasteridae</taxon>
        <taxon>Pristionchus</taxon>
    </lineage>
</organism>
<feature type="compositionally biased region" description="Low complexity" evidence="1">
    <location>
        <begin position="77"/>
        <end position="98"/>
    </location>
</feature>
<evidence type="ECO:0000313" key="2">
    <source>
        <dbReference type="EMBL" id="GMS96912.1"/>
    </source>
</evidence>
<dbReference type="AlphaFoldDB" id="A0AAV5TR51"/>
<comment type="caution">
    <text evidence="2">The sequence shown here is derived from an EMBL/GenBank/DDBJ whole genome shotgun (WGS) entry which is preliminary data.</text>
</comment>
<dbReference type="EMBL" id="BTSX01000004">
    <property type="protein sequence ID" value="GMS96912.1"/>
    <property type="molecule type" value="Genomic_DNA"/>
</dbReference>
<reference evidence="2" key="1">
    <citation type="submission" date="2023-10" db="EMBL/GenBank/DDBJ databases">
        <title>Genome assembly of Pristionchus species.</title>
        <authorList>
            <person name="Yoshida K."/>
            <person name="Sommer R.J."/>
        </authorList>
    </citation>
    <scope>NUCLEOTIDE SEQUENCE</scope>
    <source>
        <strain evidence="2">RS0144</strain>
    </source>
</reference>
<keyword evidence="3" id="KW-1185">Reference proteome</keyword>
<evidence type="ECO:0000313" key="3">
    <source>
        <dbReference type="Proteomes" id="UP001432027"/>
    </source>
</evidence>
<dbReference type="Proteomes" id="UP001432027">
    <property type="component" value="Unassembled WGS sequence"/>
</dbReference>
<feature type="compositionally biased region" description="Basic residues" evidence="1">
    <location>
        <begin position="156"/>
        <end position="165"/>
    </location>
</feature>
<protein>
    <submittedName>
        <fullName evidence="2">Uncharacterized protein</fullName>
    </submittedName>
</protein>
<proteinExistence type="predicted"/>
<feature type="non-terminal residue" evidence="2">
    <location>
        <position position="165"/>
    </location>
</feature>
<name>A0AAV5TR51_9BILA</name>
<sequence length="165" mass="17907">MGGSYSSTSKAGKFASTPKRQRACSCYEGTSPAPSIRRNASNINRNAKEFSKFWQNGGNFQDMIVLIAAIDPTVRSPPRVVPSGNSAAAAAAAAAANAQTPPPSAYNTPRESYRNETLERRGPGLNRVHSMKYDTYSPPARCNGMQGVPTTPTTLYHRHPNYNYH</sequence>
<evidence type="ECO:0000256" key="1">
    <source>
        <dbReference type="SAM" id="MobiDB-lite"/>
    </source>
</evidence>
<gene>
    <name evidence="2" type="ORF">PENTCL1PPCAC_19087</name>
</gene>
<feature type="compositionally biased region" description="Basic and acidic residues" evidence="1">
    <location>
        <begin position="111"/>
        <end position="122"/>
    </location>
</feature>
<accession>A0AAV5TR51</accession>